<sequence>MDSSSASFFTKTFFDSWPALGRTLIVAVVGYLFLVLFLRISGKRTLSKWNAFDFIVTIALGSTLASILTSKNVALAQGLFALGMLIGFQYVITWASVRSQWVRKLIKAEPTLLLENGCILEDALRKQRVTESEIRTAIRAKGIGALEDVRAVVLETDGTFSVVRTVETDSCSALADVPGIGSPQKEHERK</sequence>
<dbReference type="Pfam" id="PF20730">
    <property type="entry name" value="YetF_N"/>
    <property type="match status" value="1"/>
</dbReference>
<dbReference type="Gene3D" id="3.30.240.20">
    <property type="entry name" value="bsu07140 like domains"/>
    <property type="match status" value="1"/>
</dbReference>
<evidence type="ECO:0000256" key="4">
    <source>
        <dbReference type="ARBA" id="ARBA00022692"/>
    </source>
</evidence>
<dbReference type="AlphaFoldDB" id="A0A918WAV4"/>
<keyword evidence="6 7" id="KW-0472">Membrane</keyword>
<feature type="transmembrane region" description="Helical" evidence="7">
    <location>
        <begin position="20"/>
        <end position="38"/>
    </location>
</feature>
<evidence type="ECO:0000256" key="6">
    <source>
        <dbReference type="ARBA" id="ARBA00023136"/>
    </source>
</evidence>
<keyword evidence="4 7" id="KW-0812">Transmembrane</keyword>
<keyword evidence="5 7" id="KW-1133">Transmembrane helix</keyword>
<dbReference type="PANTHER" id="PTHR34582:SF6">
    <property type="entry name" value="UPF0702 TRANSMEMBRANE PROTEIN YCAP"/>
    <property type="match status" value="1"/>
</dbReference>
<name>A0A918WAV4_9GAMM</name>
<dbReference type="EMBL" id="BMYD01000005">
    <property type="protein sequence ID" value="GHA87259.1"/>
    <property type="molecule type" value="Genomic_DNA"/>
</dbReference>
<evidence type="ECO:0000256" key="3">
    <source>
        <dbReference type="ARBA" id="ARBA00022475"/>
    </source>
</evidence>
<feature type="transmembrane region" description="Helical" evidence="7">
    <location>
        <begin position="50"/>
        <end position="68"/>
    </location>
</feature>
<feature type="transmembrane region" description="Helical" evidence="7">
    <location>
        <begin position="74"/>
        <end position="97"/>
    </location>
</feature>
<gene>
    <name evidence="10" type="ORF">GCM10007067_26440</name>
</gene>
<dbReference type="Pfam" id="PF04239">
    <property type="entry name" value="DUF421"/>
    <property type="match status" value="1"/>
</dbReference>
<evidence type="ECO:0000259" key="8">
    <source>
        <dbReference type="Pfam" id="PF04239"/>
    </source>
</evidence>
<keyword evidence="3" id="KW-1003">Cell membrane</keyword>
<feature type="domain" description="YetF-like N-terminal transmembrane" evidence="9">
    <location>
        <begin position="28"/>
        <end position="94"/>
    </location>
</feature>
<evidence type="ECO:0000256" key="1">
    <source>
        <dbReference type="ARBA" id="ARBA00004651"/>
    </source>
</evidence>
<evidence type="ECO:0000313" key="10">
    <source>
        <dbReference type="EMBL" id="GHA87259.1"/>
    </source>
</evidence>
<dbReference type="InterPro" id="IPR007353">
    <property type="entry name" value="DUF421"/>
</dbReference>
<comment type="subcellular location">
    <subcellularLocation>
        <location evidence="1">Cell membrane</location>
        <topology evidence="1">Multi-pass membrane protein</topology>
    </subcellularLocation>
</comment>
<dbReference type="InterPro" id="IPR023090">
    <property type="entry name" value="UPF0702_alpha/beta_dom_sf"/>
</dbReference>
<evidence type="ECO:0000313" key="11">
    <source>
        <dbReference type="Proteomes" id="UP000646426"/>
    </source>
</evidence>
<evidence type="ECO:0000259" key="9">
    <source>
        <dbReference type="Pfam" id="PF20730"/>
    </source>
</evidence>
<reference evidence="10" key="2">
    <citation type="submission" date="2020-09" db="EMBL/GenBank/DDBJ databases">
        <authorList>
            <person name="Sun Q."/>
            <person name="Kim S."/>
        </authorList>
    </citation>
    <scope>NUCLEOTIDE SEQUENCE</scope>
    <source>
        <strain evidence="10">KCTC 23077</strain>
    </source>
</reference>
<evidence type="ECO:0000256" key="7">
    <source>
        <dbReference type="SAM" id="Phobius"/>
    </source>
</evidence>
<proteinExistence type="inferred from homology"/>
<evidence type="ECO:0000256" key="5">
    <source>
        <dbReference type="ARBA" id="ARBA00022989"/>
    </source>
</evidence>
<reference evidence="10" key="1">
    <citation type="journal article" date="2014" name="Int. J. Syst. Evol. Microbiol.">
        <title>Complete genome sequence of Corynebacterium casei LMG S-19264T (=DSM 44701T), isolated from a smear-ripened cheese.</title>
        <authorList>
            <consortium name="US DOE Joint Genome Institute (JGI-PGF)"/>
            <person name="Walter F."/>
            <person name="Albersmeier A."/>
            <person name="Kalinowski J."/>
            <person name="Ruckert C."/>
        </authorList>
    </citation>
    <scope>NUCLEOTIDE SEQUENCE</scope>
    <source>
        <strain evidence="10">KCTC 23077</strain>
    </source>
</reference>
<dbReference type="RefSeq" id="WP_189457417.1">
    <property type="nucleotide sequence ID" value="NZ_BMYD01000005.1"/>
</dbReference>
<comment type="similarity">
    <text evidence="2">Belongs to the UPF0702 family.</text>
</comment>
<keyword evidence="11" id="KW-1185">Reference proteome</keyword>
<comment type="caution">
    <text evidence="10">The sequence shown here is derived from an EMBL/GenBank/DDBJ whole genome shotgun (WGS) entry which is preliminary data.</text>
</comment>
<feature type="domain" description="YetF C-terminal" evidence="8">
    <location>
        <begin position="98"/>
        <end position="167"/>
    </location>
</feature>
<protein>
    <submittedName>
        <fullName evidence="10">DUF421 domain-containing protein</fullName>
    </submittedName>
</protein>
<dbReference type="PANTHER" id="PTHR34582">
    <property type="entry name" value="UPF0702 TRANSMEMBRANE PROTEIN YCAP"/>
    <property type="match status" value="1"/>
</dbReference>
<organism evidence="10 11">
    <name type="scientific">Cognatilysobacter bugurensis</name>
    <dbReference type="NCBI Taxonomy" id="543356"/>
    <lineage>
        <taxon>Bacteria</taxon>
        <taxon>Pseudomonadati</taxon>
        <taxon>Pseudomonadota</taxon>
        <taxon>Gammaproteobacteria</taxon>
        <taxon>Lysobacterales</taxon>
        <taxon>Lysobacteraceae</taxon>
        <taxon>Cognatilysobacter</taxon>
    </lineage>
</organism>
<dbReference type="Proteomes" id="UP000646426">
    <property type="component" value="Unassembled WGS sequence"/>
</dbReference>
<dbReference type="InterPro" id="IPR048454">
    <property type="entry name" value="YetF_N"/>
</dbReference>
<accession>A0A918WAV4</accession>
<dbReference type="GO" id="GO:0005886">
    <property type="term" value="C:plasma membrane"/>
    <property type="evidence" value="ECO:0007669"/>
    <property type="project" value="UniProtKB-SubCell"/>
</dbReference>
<evidence type="ECO:0000256" key="2">
    <source>
        <dbReference type="ARBA" id="ARBA00006448"/>
    </source>
</evidence>